<dbReference type="GO" id="GO:0005737">
    <property type="term" value="C:cytoplasm"/>
    <property type="evidence" value="ECO:0007669"/>
    <property type="project" value="TreeGrafter"/>
</dbReference>
<feature type="chain" id="PRO_5039102795" evidence="1">
    <location>
        <begin position="21"/>
        <end position="493"/>
    </location>
</feature>
<keyword evidence="4" id="KW-1185">Reference proteome</keyword>
<gene>
    <name evidence="3" type="ORF">HPT30_05450</name>
</gene>
<feature type="domain" description="Copper amine oxidase-like N-terminal" evidence="2">
    <location>
        <begin position="379"/>
        <end position="489"/>
    </location>
</feature>
<dbReference type="Proteomes" id="UP000564806">
    <property type="component" value="Unassembled WGS sequence"/>
</dbReference>
<sequence length="493" mass="54611">MNKKTLFLSVMLGLTLAASASIVSAESAPASKITSYSQDSLIKSDGSLWVWSYNQPVPTQISGLSDVQAIFDDGYVLKKDGSVWLWERKGRDLIIELVPVKGLERIIDVFRYGHTTLALNEQGDVFASIPNQEEWEPATFIPVTGIDNVADIQGYYAFEEEQYIFLKKDGSVWKDNNRLQTFEPVQGLNNVVQIVHNMALKADGTVWTWPATFERKSAKPKAMTPVQLQPLANIKAIRHNSYSNIAIDGESRLWFWGATITGVSDGTTWNDNPVPVLLSGIKHVQDAFVVENSLLALTTDGKLFAASTYRTSMPADAEFEQIFSDVQSIRSGPRHSIMQKNDGTLWGWGVNKHAELGYGDYEFSHTKPVPVQKPISVSLNGENVALTSGVITRNGQNFIPLRSVFEKLGAKVTFDQMNKLATVARTEDGKPAITINVSAASGQTRVNNELVTLQNKPFNVNGILYLPLRFISEKLGATVEWLPQEDRIAITMK</sequence>
<dbReference type="GO" id="GO:0005085">
    <property type="term" value="F:guanyl-nucleotide exchange factor activity"/>
    <property type="evidence" value="ECO:0007669"/>
    <property type="project" value="TreeGrafter"/>
</dbReference>
<proteinExistence type="predicted"/>
<protein>
    <submittedName>
        <fullName evidence="3">Copper amine oxidase</fullName>
    </submittedName>
</protein>
<feature type="signal peptide" evidence="1">
    <location>
        <begin position="1"/>
        <end position="20"/>
    </location>
</feature>
<dbReference type="Gene3D" id="2.130.10.30">
    <property type="entry name" value="Regulator of chromosome condensation 1/beta-lactamase-inhibitor protein II"/>
    <property type="match status" value="2"/>
</dbReference>
<keyword evidence="1" id="KW-0732">Signal</keyword>
<dbReference type="Gene3D" id="3.30.457.10">
    <property type="entry name" value="Copper amine oxidase-like, N-terminal domain"/>
    <property type="match status" value="1"/>
</dbReference>
<dbReference type="Pfam" id="PF07833">
    <property type="entry name" value="Cu_amine_oxidN1"/>
    <property type="match status" value="1"/>
</dbReference>
<accession>A0A850EIZ9</accession>
<dbReference type="PANTHER" id="PTHR45982:SF1">
    <property type="entry name" value="REGULATOR OF CHROMOSOME CONDENSATION"/>
    <property type="match status" value="1"/>
</dbReference>
<dbReference type="PANTHER" id="PTHR45982">
    <property type="entry name" value="REGULATOR OF CHROMOSOME CONDENSATION"/>
    <property type="match status" value="1"/>
</dbReference>
<dbReference type="RefSeq" id="WP_175370425.1">
    <property type="nucleotide sequence ID" value="NZ_JABWCS010000193.1"/>
</dbReference>
<dbReference type="InterPro" id="IPR051553">
    <property type="entry name" value="Ran_GTPase-activating"/>
</dbReference>
<dbReference type="InterPro" id="IPR012854">
    <property type="entry name" value="Cu_amine_oxidase-like_N"/>
</dbReference>
<dbReference type="SUPFAM" id="SSF50985">
    <property type="entry name" value="RCC1/BLIP-II"/>
    <property type="match status" value="1"/>
</dbReference>
<dbReference type="InterPro" id="IPR036582">
    <property type="entry name" value="Mao_N_sf"/>
</dbReference>
<dbReference type="EMBL" id="JABWCS010000193">
    <property type="protein sequence ID" value="NUU59800.1"/>
    <property type="molecule type" value="Genomic_DNA"/>
</dbReference>
<name>A0A850EIZ9_9BACL</name>
<reference evidence="3" key="1">
    <citation type="submission" date="2020-06" db="EMBL/GenBank/DDBJ databases">
        <title>Paenibacillus sp. nov., isolated from soil.</title>
        <authorList>
            <person name="Seo Y.L."/>
        </authorList>
    </citation>
    <scope>NUCLEOTIDE SEQUENCE [LARGE SCALE GENOMIC DNA]</scope>
    <source>
        <strain evidence="3">JW14</strain>
    </source>
</reference>
<dbReference type="SUPFAM" id="SSF55383">
    <property type="entry name" value="Copper amine oxidase, domain N"/>
    <property type="match status" value="1"/>
</dbReference>
<organism evidence="3 4">
    <name type="scientific">Paenibacillus agri</name>
    <dbReference type="NCBI Taxonomy" id="2744309"/>
    <lineage>
        <taxon>Bacteria</taxon>
        <taxon>Bacillati</taxon>
        <taxon>Bacillota</taxon>
        <taxon>Bacilli</taxon>
        <taxon>Bacillales</taxon>
        <taxon>Paenibacillaceae</taxon>
        <taxon>Paenibacillus</taxon>
    </lineage>
</organism>
<evidence type="ECO:0000259" key="2">
    <source>
        <dbReference type="Pfam" id="PF07833"/>
    </source>
</evidence>
<comment type="caution">
    <text evidence="3">The sequence shown here is derived from an EMBL/GenBank/DDBJ whole genome shotgun (WGS) entry which is preliminary data.</text>
</comment>
<evidence type="ECO:0000313" key="3">
    <source>
        <dbReference type="EMBL" id="NUU59800.1"/>
    </source>
</evidence>
<evidence type="ECO:0000256" key="1">
    <source>
        <dbReference type="SAM" id="SignalP"/>
    </source>
</evidence>
<evidence type="ECO:0000313" key="4">
    <source>
        <dbReference type="Proteomes" id="UP000564806"/>
    </source>
</evidence>
<dbReference type="InterPro" id="IPR009091">
    <property type="entry name" value="RCC1/BLIP-II"/>
</dbReference>
<dbReference type="AlphaFoldDB" id="A0A850EIZ9"/>